<reference evidence="1 2" key="1">
    <citation type="submission" date="2017-11" db="EMBL/GenBank/DDBJ databases">
        <title>Draft genome sequence of magnetotactic bacterium Magnetospirillum kuznetsovii LBB-42.</title>
        <authorList>
            <person name="Grouzdev D.S."/>
            <person name="Rysina M.S."/>
            <person name="Baslerov R.V."/>
            <person name="Koziaeva V."/>
        </authorList>
    </citation>
    <scope>NUCLEOTIDE SEQUENCE [LARGE SCALE GENOMIC DNA]</scope>
    <source>
        <strain evidence="1 2">LBB-42</strain>
    </source>
</reference>
<proteinExistence type="predicted"/>
<accession>A0A364NVL2</accession>
<organism evidence="1 2">
    <name type="scientific">Paramagnetospirillum kuznetsovii</name>
    <dbReference type="NCBI Taxonomy" id="2053833"/>
    <lineage>
        <taxon>Bacteria</taxon>
        <taxon>Pseudomonadati</taxon>
        <taxon>Pseudomonadota</taxon>
        <taxon>Alphaproteobacteria</taxon>
        <taxon>Rhodospirillales</taxon>
        <taxon>Magnetospirillaceae</taxon>
        <taxon>Paramagnetospirillum</taxon>
    </lineage>
</organism>
<evidence type="ECO:0000313" key="2">
    <source>
        <dbReference type="Proteomes" id="UP000251075"/>
    </source>
</evidence>
<evidence type="ECO:0000313" key="1">
    <source>
        <dbReference type="EMBL" id="RAU21129.1"/>
    </source>
</evidence>
<comment type="caution">
    <text evidence="1">The sequence shown here is derived from an EMBL/GenBank/DDBJ whole genome shotgun (WGS) entry which is preliminary data.</text>
</comment>
<gene>
    <name evidence="1" type="ORF">CU669_15075</name>
</gene>
<keyword evidence="2" id="KW-1185">Reference proteome</keyword>
<dbReference type="AlphaFoldDB" id="A0A364NVL2"/>
<name>A0A364NVL2_9PROT</name>
<dbReference type="Proteomes" id="UP000251075">
    <property type="component" value="Unassembled WGS sequence"/>
</dbReference>
<sequence length="139" mass="15428">MSALAVANVTRFEDEVLKLPQVQIETQHAFHAGMYARTIKMAKDVILTGALIRIPTILIINGDALVYREDGPVRFTGHHVMLGAAGRKQAFVALEDTYLTMLFPTEAKTVEEAEAEFTEDADRLMSRKDDAVNSFVMEA</sequence>
<dbReference type="EMBL" id="PGTO01000013">
    <property type="protein sequence ID" value="RAU21129.1"/>
    <property type="molecule type" value="Genomic_DNA"/>
</dbReference>
<dbReference type="OrthoDB" id="6106484at2"/>
<protein>
    <submittedName>
        <fullName evidence="1">Uncharacterized protein</fullName>
    </submittedName>
</protein>